<dbReference type="InterPro" id="IPR014729">
    <property type="entry name" value="Rossmann-like_a/b/a_fold"/>
</dbReference>
<protein>
    <recommendedName>
        <fullName evidence="2">Universal stress protein</fullName>
    </recommendedName>
</protein>
<dbReference type="GO" id="GO:0005737">
    <property type="term" value="C:cytoplasm"/>
    <property type="evidence" value="ECO:0007669"/>
    <property type="project" value="UniProtKB-SubCell"/>
</dbReference>
<dbReference type="RefSeq" id="WP_155430586.1">
    <property type="nucleotide sequence ID" value="NZ_WNJO01000001.1"/>
</dbReference>
<comment type="subcellular location">
    <subcellularLocation>
        <location evidence="2">Cytoplasm</location>
    </subcellularLocation>
</comment>
<evidence type="ECO:0000313" key="5">
    <source>
        <dbReference type="Proteomes" id="UP000466388"/>
    </source>
</evidence>
<comment type="similarity">
    <text evidence="1 2">Belongs to the universal stress protein A family.</text>
</comment>
<dbReference type="PRINTS" id="PR01438">
    <property type="entry name" value="UNVRSLSTRESS"/>
</dbReference>
<keyword evidence="2" id="KW-0963">Cytoplasm</keyword>
<dbReference type="Proteomes" id="UP000466388">
    <property type="component" value="Unassembled WGS sequence"/>
</dbReference>
<organism evidence="4 5">
    <name type="scientific">Secundilactobacillus folii</name>
    <dbReference type="NCBI Taxonomy" id="2678357"/>
    <lineage>
        <taxon>Bacteria</taxon>
        <taxon>Bacillati</taxon>
        <taxon>Bacillota</taxon>
        <taxon>Bacilli</taxon>
        <taxon>Lactobacillales</taxon>
        <taxon>Lactobacillaceae</taxon>
        <taxon>Secundilactobacillus</taxon>
    </lineage>
</organism>
<dbReference type="Gene3D" id="3.40.50.620">
    <property type="entry name" value="HUPs"/>
    <property type="match status" value="1"/>
</dbReference>
<keyword evidence="5" id="KW-1185">Reference proteome</keyword>
<dbReference type="InterPro" id="IPR006016">
    <property type="entry name" value="UspA"/>
</dbReference>
<proteinExistence type="inferred from homology"/>
<sequence length="146" mass="15563">MYSQILVPLDGSENSRSALKTAIQISRYFGSTITLMSVVNQSGMAIASGSIPYDLSGEFRKQAQGILTEGQKLTEEAGVQTKTIITEGIPKNEIVSAADKEGIDLIVMGKSGADAINRLLIGSTTAYVVRQANVQVLVVNAQEKDE</sequence>
<evidence type="ECO:0000256" key="1">
    <source>
        <dbReference type="ARBA" id="ARBA00008791"/>
    </source>
</evidence>
<dbReference type="PIRSF" id="PIRSF006276">
    <property type="entry name" value="UspA"/>
    <property type="match status" value="1"/>
</dbReference>
<dbReference type="PANTHER" id="PTHR46268">
    <property type="entry name" value="STRESS RESPONSE PROTEIN NHAX"/>
    <property type="match status" value="1"/>
</dbReference>
<accession>A0A7X3C2C1</accession>
<dbReference type="EMBL" id="WNJO01000001">
    <property type="protein sequence ID" value="MTV81317.1"/>
    <property type="molecule type" value="Genomic_DNA"/>
</dbReference>
<feature type="domain" description="UspA" evidence="3">
    <location>
        <begin position="1"/>
        <end position="139"/>
    </location>
</feature>
<dbReference type="Pfam" id="PF00582">
    <property type="entry name" value="Usp"/>
    <property type="match status" value="1"/>
</dbReference>
<dbReference type="PANTHER" id="PTHR46268:SF6">
    <property type="entry name" value="UNIVERSAL STRESS PROTEIN UP12"/>
    <property type="match status" value="1"/>
</dbReference>
<evidence type="ECO:0000313" key="4">
    <source>
        <dbReference type="EMBL" id="MTV81317.1"/>
    </source>
</evidence>
<dbReference type="InterPro" id="IPR006015">
    <property type="entry name" value="Universal_stress_UspA"/>
</dbReference>
<gene>
    <name evidence="4" type="ORF">GM612_01440</name>
</gene>
<evidence type="ECO:0000259" key="3">
    <source>
        <dbReference type="Pfam" id="PF00582"/>
    </source>
</evidence>
<reference evidence="4 5" key="1">
    <citation type="submission" date="2019-11" db="EMBL/GenBank/DDBJ databases">
        <title>Lactobacillus sp. nov. CRM56-3, isolated from fermented tea leaves.</title>
        <authorList>
            <person name="Phuengjayaem S."/>
            <person name="Tanasupawat S."/>
        </authorList>
    </citation>
    <scope>NUCLEOTIDE SEQUENCE [LARGE SCALE GENOMIC DNA]</scope>
    <source>
        <strain evidence="4 5">CRM56-3</strain>
    </source>
</reference>
<comment type="caution">
    <text evidence="4">The sequence shown here is derived from an EMBL/GenBank/DDBJ whole genome shotgun (WGS) entry which is preliminary data.</text>
</comment>
<dbReference type="AlphaFoldDB" id="A0A7X3C2C1"/>
<dbReference type="CDD" id="cd00293">
    <property type="entry name" value="USP-like"/>
    <property type="match status" value="1"/>
</dbReference>
<evidence type="ECO:0000256" key="2">
    <source>
        <dbReference type="PIRNR" id="PIRNR006276"/>
    </source>
</evidence>
<dbReference type="SUPFAM" id="SSF52402">
    <property type="entry name" value="Adenine nucleotide alpha hydrolases-like"/>
    <property type="match status" value="1"/>
</dbReference>
<name>A0A7X3C2C1_9LACO</name>